<proteinExistence type="inferred from homology"/>
<dbReference type="Gene3D" id="3.20.20.380">
    <property type="entry name" value="Copper homeostasis (CutC) domain"/>
    <property type="match status" value="1"/>
</dbReference>
<dbReference type="PANTHER" id="PTHR12598:SF0">
    <property type="entry name" value="COPPER HOMEOSTASIS PROTEIN CUTC HOMOLOG"/>
    <property type="match status" value="1"/>
</dbReference>
<evidence type="ECO:0000256" key="1">
    <source>
        <dbReference type="ARBA" id="ARBA00007768"/>
    </source>
</evidence>
<dbReference type="EMBL" id="AZBU02000005">
    <property type="protein sequence ID" value="TKR78237.1"/>
    <property type="molecule type" value="Genomic_DNA"/>
</dbReference>
<comment type="caution">
    <text evidence="3">The sequence shown here is derived from an EMBL/GenBank/DDBJ whole genome shotgun (WGS) entry which is preliminary data.</text>
</comment>
<evidence type="ECO:0000256" key="2">
    <source>
        <dbReference type="ARBA" id="ARBA00019014"/>
    </source>
</evidence>
<dbReference type="OrthoDB" id="7392499at2759"/>
<gene>
    <name evidence="3" type="ORF">L596_019076</name>
</gene>
<dbReference type="HAMAP" id="MF_00795">
    <property type="entry name" value="CutC"/>
    <property type="match status" value="1"/>
</dbReference>
<dbReference type="Proteomes" id="UP000298663">
    <property type="component" value="Unassembled WGS sequence"/>
</dbReference>
<dbReference type="PANTHER" id="PTHR12598">
    <property type="entry name" value="COPPER HOMEOSTASIS PROTEIN CUTC"/>
    <property type="match status" value="1"/>
</dbReference>
<comment type="similarity">
    <text evidence="1">Belongs to the CutC family.</text>
</comment>
<dbReference type="Pfam" id="PF03932">
    <property type="entry name" value="CutC"/>
    <property type="match status" value="1"/>
</dbReference>
<sequence>MVLLEICIDSFPSAKNAFNGGADRLEVCGALALGGLTPTSGLLKQIKASFPEFPCFCMLRPRGGVFVYSKAEIETLLRDCDELKSAGADGFVFGALNSDGTLDVETCKLVLAACSPLPVTLHRAFDYCSDWKTSLALAVEMGFKAVLSSGQRATAVQGIDILSQMISAYPQITVIAGSGINPENAKEILRNLPLLGGIHGSASVKIPSKFGYVASDFRMGSNDYSDHTKETCEHTVAKLAKAAHL</sequence>
<reference evidence="3 4" key="1">
    <citation type="journal article" date="2015" name="Genome Biol.">
        <title>Comparative genomics of Steinernema reveals deeply conserved gene regulatory networks.</title>
        <authorList>
            <person name="Dillman A.R."/>
            <person name="Macchietto M."/>
            <person name="Porter C.F."/>
            <person name="Rogers A."/>
            <person name="Williams B."/>
            <person name="Antoshechkin I."/>
            <person name="Lee M.M."/>
            <person name="Goodwin Z."/>
            <person name="Lu X."/>
            <person name="Lewis E.E."/>
            <person name="Goodrich-Blair H."/>
            <person name="Stock S.P."/>
            <person name="Adams B.J."/>
            <person name="Sternberg P.W."/>
            <person name="Mortazavi A."/>
        </authorList>
    </citation>
    <scope>NUCLEOTIDE SEQUENCE [LARGE SCALE GENOMIC DNA]</scope>
    <source>
        <strain evidence="3 4">ALL</strain>
    </source>
</reference>
<keyword evidence="4" id="KW-1185">Reference proteome</keyword>
<dbReference type="SUPFAM" id="SSF110395">
    <property type="entry name" value="CutC-like"/>
    <property type="match status" value="1"/>
</dbReference>
<protein>
    <recommendedName>
        <fullName evidence="2">Copper homeostasis protein cutC homolog</fullName>
    </recommendedName>
</protein>
<dbReference type="GO" id="GO:0005507">
    <property type="term" value="F:copper ion binding"/>
    <property type="evidence" value="ECO:0007669"/>
    <property type="project" value="TreeGrafter"/>
</dbReference>
<dbReference type="AlphaFoldDB" id="A0A4U5N6L6"/>
<reference evidence="3 4" key="2">
    <citation type="journal article" date="2019" name="G3 (Bethesda)">
        <title>Hybrid Assembly of the Genome of the Entomopathogenic Nematode Steinernema carpocapsae Identifies the X-Chromosome.</title>
        <authorList>
            <person name="Serra L."/>
            <person name="Macchietto M."/>
            <person name="Macias-Munoz A."/>
            <person name="McGill C.J."/>
            <person name="Rodriguez I.M."/>
            <person name="Rodriguez B."/>
            <person name="Murad R."/>
            <person name="Mortazavi A."/>
        </authorList>
    </citation>
    <scope>NUCLEOTIDE SEQUENCE [LARGE SCALE GENOMIC DNA]</scope>
    <source>
        <strain evidence="3 4">ALL</strain>
    </source>
</reference>
<evidence type="ECO:0000313" key="3">
    <source>
        <dbReference type="EMBL" id="TKR78237.1"/>
    </source>
</evidence>
<dbReference type="STRING" id="34508.A0A4U5N6L6"/>
<evidence type="ECO:0000313" key="4">
    <source>
        <dbReference type="Proteomes" id="UP000298663"/>
    </source>
</evidence>
<organism evidence="3 4">
    <name type="scientific">Steinernema carpocapsae</name>
    <name type="common">Entomopathogenic nematode</name>
    <dbReference type="NCBI Taxonomy" id="34508"/>
    <lineage>
        <taxon>Eukaryota</taxon>
        <taxon>Metazoa</taxon>
        <taxon>Ecdysozoa</taxon>
        <taxon>Nematoda</taxon>
        <taxon>Chromadorea</taxon>
        <taxon>Rhabditida</taxon>
        <taxon>Tylenchina</taxon>
        <taxon>Panagrolaimomorpha</taxon>
        <taxon>Strongyloidoidea</taxon>
        <taxon>Steinernematidae</taxon>
        <taxon>Steinernema</taxon>
    </lineage>
</organism>
<dbReference type="InterPro" id="IPR005627">
    <property type="entry name" value="CutC-like"/>
</dbReference>
<name>A0A4U5N6L6_STECR</name>
<dbReference type="InterPro" id="IPR036822">
    <property type="entry name" value="CutC-like_dom_sf"/>
</dbReference>
<accession>A0A4U5N6L6</accession>